<gene>
    <name evidence="3" type="ORF">ENV62_02415</name>
</gene>
<keyword evidence="1" id="KW-0597">Phosphoprotein</keyword>
<comment type="caution">
    <text evidence="3">The sequence shown here is derived from an EMBL/GenBank/DDBJ whole genome shotgun (WGS) entry which is preliminary data.</text>
</comment>
<dbReference type="EMBL" id="DTHB01000016">
    <property type="protein sequence ID" value="HGB14080.1"/>
    <property type="molecule type" value="Genomic_DNA"/>
</dbReference>
<name>A0A7C3SI25_9BACT</name>
<evidence type="ECO:0000259" key="2">
    <source>
        <dbReference type="PROSITE" id="PS50110"/>
    </source>
</evidence>
<dbReference type="SMART" id="SM00448">
    <property type="entry name" value="REC"/>
    <property type="match status" value="1"/>
</dbReference>
<dbReference type="PANTHER" id="PTHR44520">
    <property type="entry name" value="RESPONSE REGULATOR RCP1-RELATED"/>
    <property type="match status" value="1"/>
</dbReference>
<dbReference type="Gene3D" id="3.40.50.2300">
    <property type="match status" value="1"/>
</dbReference>
<dbReference type="SUPFAM" id="SSF52172">
    <property type="entry name" value="CheY-like"/>
    <property type="match status" value="1"/>
</dbReference>
<dbReference type="AlphaFoldDB" id="A0A7C3SI25"/>
<dbReference type="InterPro" id="IPR052893">
    <property type="entry name" value="TCS_response_regulator"/>
</dbReference>
<dbReference type="PROSITE" id="PS50110">
    <property type="entry name" value="RESPONSE_REGULATORY"/>
    <property type="match status" value="1"/>
</dbReference>
<dbReference type="CDD" id="cd17557">
    <property type="entry name" value="REC_Rcp-like"/>
    <property type="match status" value="1"/>
</dbReference>
<dbReference type="GO" id="GO:0000160">
    <property type="term" value="P:phosphorelay signal transduction system"/>
    <property type="evidence" value="ECO:0007669"/>
    <property type="project" value="InterPro"/>
</dbReference>
<dbReference type="PANTHER" id="PTHR44520:SF2">
    <property type="entry name" value="RESPONSE REGULATOR RCP1"/>
    <property type="match status" value="1"/>
</dbReference>
<proteinExistence type="predicted"/>
<evidence type="ECO:0000256" key="1">
    <source>
        <dbReference type="PROSITE-ProRule" id="PRU00169"/>
    </source>
</evidence>
<dbReference type="Pfam" id="PF00072">
    <property type="entry name" value="Response_reg"/>
    <property type="match status" value="1"/>
</dbReference>
<feature type="domain" description="Response regulatory" evidence="2">
    <location>
        <begin position="11"/>
        <end position="136"/>
    </location>
</feature>
<protein>
    <submittedName>
        <fullName evidence="3">Response regulator</fullName>
    </submittedName>
</protein>
<organism evidence="3">
    <name type="scientific">Desulfobacca acetoxidans</name>
    <dbReference type="NCBI Taxonomy" id="60893"/>
    <lineage>
        <taxon>Bacteria</taxon>
        <taxon>Pseudomonadati</taxon>
        <taxon>Thermodesulfobacteriota</taxon>
        <taxon>Desulfobaccia</taxon>
        <taxon>Desulfobaccales</taxon>
        <taxon>Desulfobaccaceae</taxon>
        <taxon>Desulfobacca</taxon>
    </lineage>
</organism>
<evidence type="ECO:0000313" key="3">
    <source>
        <dbReference type="EMBL" id="HGB14080.1"/>
    </source>
</evidence>
<dbReference type="InterPro" id="IPR001789">
    <property type="entry name" value="Sig_transdc_resp-reg_receiver"/>
</dbReference>
<sequence>MVNRLNCKTIEILLVEDNPGDVRLTKEALKEGKVKNKLYVAEDGEDALAFLRRQGRYAQAPRPDLILLDLNLPKKTGREVLEEIKDDPDLKRIPVVILTVSKDEQDILKSYNLHANCYITKPVDLEKFIEVVKSIEDFWLTVVMLPPR</sequence>
<dbReference type="InterPro" id="IPR011006">
    <property type="entry name" value="CheY-like_superfamily"/>
</dbReference>
<reference evidence="3" key="1">
    <citation type="journal article" date="2020" name="mSystems">
        <title>Genome- and Community-Level Interaction Insights into Carbon Utilization and Element Cycling Functions of Hydrothermarchaeota in Hydrothermal Sediment.</title>
        <authorList>
            <person name="Zhou Z."/>
            <person name="Liu Y."/>
            <person name="Xu W."/>
            <person name="Pan J."/>
            <person name="Luo Z.H."/>
            <person name="Li M."/>
        </authorList>
    </citation>
    <scope>NUCLEOTIDE SEQUENCE [LARGE SCALE GENOMIC DNA]</scope>
    <source>
        <strain evidence="3">SpSt-776</strain>
    </source>
</reference>
<feature type="modified residue" description="4-aspartylphosphate" evidence="1">
    <location>
        <position position="69"/>
    </location>
</feature>
<accession>A0A7C3SI25</accession>